<reference evidence="2" key="2">
    <citation type="journal article" date="2022" name="Res Sq">
        <title>Evolution of multicellular longitudinally dividing oral cavity symbionts (Neisseriaceae).</title>
        <authorList>
            <person name="Nyongesa S."/>
            <person name="Weber P."/>
            <person name="Bernet E."/>
            <person name="Pullido F."/>
            <person name="Nieckarz M."/>
            <person name="Delaby M."/>
            <person name="Nieves C."/>
            <person name="Viehboeck T."/>
            <person name="Krause N."/>
            <person name="Rivera-Millot A."/>
            <person name="Nakamura A."/>
            <person name="Vischer N."/>
            <person name="VanNieuwenhze M."/>
            <person name="Brun Y."/>
            <person name="Cava F."/>
            <person name="Bulgheresi S."/>
            <person name="Veyrier F."/>
        </authorList>
    </citation>
    <scope>NUCLEOTIDE SEQUENCE</scope>
    <source>
        <strain evidence="2">17694</strain>
    </source>
</reference>
<organism evidence="2 3">
    <name type="scientific">Conchiformibius kuhniae</name>
    <dbReference type="NCBI Taxonomy" id="211502"/>
    <lineage>
        <taxon>Bacteria</taxon>
        <taxon>Pseudomonadati</taxon>
        <taxon>Pseudomonadota</taxon>
        <taxon>Betaproteobacteria</taxon>
        <taxon>Neisseriales</taxon>
        <taxon>Neisseriaceae</taxon>
        <taxon>Conchiformibius</taxon>
    </lineage>
</organism>
<evidence type="ECO:0000313" key="2">
    <source>
        <dbReference type="EMBL" id="UOP05495.1"/>
    </source>
</evidence>
<sequence>MTHLAHLLQRLLLPALLLCIACSACTAARAANGETITAVRRDAHILPNGQLAISTRFHTELPYRLTAKRPATRRAFGFRPELPLGKTAPDRLPL</sequence>
<dbReference type="Proteomes" id="UP000831534">
    <property type="component" value="Chromosome"/>
</dbReference>
<dbReference type="EMBL" id="CP091521">
    <property type="protein sequence ID" value="UOP05495.1"/>
    <property type="molecule type" value="Genomic_DNA"/>
</dbReference>
<name>A0A8T9MX97_9NEIS</name>
<gene>
    <name evidence="2" type="ORF">LVJ77_04975</name>
</gene>
<evidence type="ECO:0000256" key="1">
    <source>
        <dbReference type="SAM" id="SignalP"/>
    </source>
</evidence>
<keyword evidence="3" id="KW-1185">Reference proteome</keyword>
<accession>A0A8T9MX97</accession>
<feature type="signal peptide" evidence="1">
    <location>
        <begin position="1"/>
        <end position="30"/>
    </location>
</feature>
<reference evidence="2" key="1">
    <citation type="submission" date="2021-12" db="EMBL/GenBank/DDBJ databases">
        <authorList>
            <person name="Veyrier F.J."/>
        </authorList>
    </citation>
    <scope>NUCLEOTIDE SEQUENCE</scope>
    <source>
        <strain evidence="2">17694</strain>
    </source>
</reference>
<keyword evidence="1" id="KW-0732">Signal</keyword>
<proteinExistence type="predicted"/>
<dbReference type="AlphaFoldDB" id="A0A8T9MX97"/>
<protein>
    <submittedName>
        <fullName evidence="2">Uncharacterized protein</fullName>
    </submittedName>
</protein>
<evidence type="ECO:0000313" key="3">
    <source>
        <dbReference type="Proteomes" id="UP000831534"/>
    </source>
</evidence>
<feature type="chain" id="PRO_5035716456" evidence="1">
    <location>
        <begin position="31"/>
        <end position="94"/>
    </location>
</feature>